<dbReference type="OrthoDB" id="9768885at2"/>
<dbReference type="PROSITE" id="PS00714">
    <property type="entry name" value="NA_DICARBOXYL_SYMP_2"/>
    <property type="match status" value="1"/>
</dbReference>
<sequence>MNPIRWKLHWQILLALVLGAIFGLFILPGASEGFQSATLGFCAFVGSLFMNALKMIIVPLIVTSIIGGVMHLGGEKGLGRIGGKTLLYYTTSGALAVTVGLLVVNIMAPGNVDAETAQAMLGEAEITSADQGLIEKVEGRDASDVVEVFLRMFPSNIVDAASNNGQLLGVITFSILFGLFIGKLNPDLREAQQKFWDSAQQVMLMLTEFIIRFAPIGVFGLVTPKLLEAPFDKLLGAILAFFLTVLIALALHFIISLGLILKFFGKVRPIEHYKAMSPVLLTAFSTSSSSATLPLTMETVEEEAKVSSKTCSFTLPLGATVNMDGTALYECIVVLFISQLYASAGGVALDLGQQLLVVFLALTTSIGVAGIPAASLVAIAVILPAVGLPVEAIGVIWATDRLLDMCRTAVNVFSDTVGAVVIARSEGETPYGNVEHSTPKIEH</sequence>
<dbReference type="PANTHER" id="PTHR11958:SF63">
    <property type="entry name" value="AMINO ACID TRANSPORTER"/>
    <property type="match status" value="1"/>
</dbReference>
<feature type="transmembrane region" description="Helical" evidence="8">
    <location>
        <begin position="52"/>
        <end position="74"/>
    </location>
</feature>
<comment type="caution">
    <text evidence="9">The sequence shown here is derived from an EMBL/GenBank/DDBJ whole genome shotgun (WGS) entry which is preliminary data.</text>
</comment>
<evidence type="ECO:0000256" key="4">
    <source>
        <dbReference type="ARBA" id="ARBA00022847"/>
    </source>
</evidence>
<dbReference type="InParanoid" id="A0A317ZDB4"/>
<reference evidence="9 10" key="1">
    <citation type="submission" date="2018-05" db="EMBL/GenBank/DDBJ databases">
        <title>Coraliomargarita sinensis sp. nov., isolated from a marine solar saltern.</title>
        <authorList>
            <person name="Zhou L.Y."/>
        </authorList>
    </citation>
    <scope>NUCLEOTIDE SEQUENCE [LARGE SCALE GENOMIC DNA]</scope>
    <source>
        <strain evidence="9 10">WN38</strain>
    </source>
</reference>
<keyword evidence="2" id="KW-0813">Transport</keyword>
<evidence type="ECO:0000256" key="7">
    <source>
        <dbReference type="ARBA" id="ARBA00023180"/>
    </source>
</evidence>
<feature type="transmembrane region" description="Helical" evidence="8">
    <location>
        <begin position="355"/>
        <end position="383"/>
    </location>
</feature>
<feature type="transmembrane region" description="Helical" evidence="8">
    <location>
        <begin position="234"/>
        <end position="261"/>
    </location>
</feature>
<dbReference type="EMBL" id="QHJQ01000010">
    <property type="protein sequence ID" value="PXA03255.1"/>
    <property type="molecule type" value="Genomic_DNA"/>
</dbReference>
<dbReference type="GO" id="GO:0005313">
    <property type="term" value="F:L-glutamate transmembrane transporter activity"/>
    <property type="evidence" value="ECO:0007669"/>
    <property type="project" value="TreeGrafter"/>
</dbReference>
<dbReference type="InterPro" id="IPR001991">
    <property type="entry name" value="Na-dicarboxylate_symporter"/>
</dbReference>
<keyword evidence="6 8" id="KW-0472">Membrane</keyword>
<evidence type="ECO:0000313" key="9">
    <source>
        <dbReference type="EMBL" id="PXA03255.1"/>
    </source>
</evidence>
<dbReference type="Pfam" id="PF00375">
    <property type="entry name" value="SDF"/>
    <property type="match status" value="1"/>
</dbReference>
<proteinExistence type="predicted"/>
<dbReference type="AlphaFoldDB" id="A0A317ZDB4"/>
<organism evidence="9 10">
    <name type="scientific">Coraliomargarita sinensis</name>
    <dbReference type="NCBI Taxonomy" id="2174842"/>
    <lineage>
        <taxon>Bacteria</taxon>
        <taxon>Pseudomonadati</taxon>
        <taxon>Verrucomicrobiota</taxon>
        <taxon>Opitutia</taxon>
        <taxon>Puniceicoccales</taxon>
        <taxon>Coraliomargaritaceae</taxon>
        <taxon>Coraliomargarita</taxon>
    </lineage>
</organism>
<dbReference type="Gene3D" id="1.10.3860.10">
    <property type="entry name" value="Sodium:dicarboxylate symporter"/>
    <property type="match status" value="1"/>
</dbReference>
<evidence type="ECO:0000256" key="6">
    <source>
        <dbReference type="ARBA" id="ARBA00023136"/>
    </source>
</evidence>
<dbReference type="GO" id="GO:0015175">
    <property type="term" value="F:neutral L-amino acid transmembrane transporter activity"/>
    <property type="evidence" value="ECO:0007669"/>
    <property type="project" value="TreeGrafter"/>
</dbReference>
<keyword evidence="5 8" id="KW-1133">Transmembrane helix</keyword>
<name>A0A317ZDB4_9BACT</name>
<dbReference type="Proteomes" id="UP000247099">
    <property type="component" value="Unassembled WGS sequence"/>
</dbReference>
<dbReference type="GO" id="GO:0015501">
    <property type="term" value="F:glutamate:sodium symporter activity"/>
    <property type="evidence" value="ECO:0007669"/>
    <property type="project" value="TreeGrafter"/>
</dbReference>
<feature type="transmembrane region" description="Helical" evidence="8">
    <location>
        <begin position="86"/>
        <end position="108"/>
    </location>
</feature>
<evidence type="ECO:0000256" key="2">
    <source>
        <dbReference type="ARBA" id="ARBA00022448"/>
    </source>
</evidence>
<dbReference type="InterPro" id="IPR018107">
    <property type="entry name" value="Na-dicarboxylate_symporter_CS"/>
</dbReference>
<feature type="transmembrane region" description="Helical" evidence="8">
    <location>
        <begin position="165"/>
        <end position="182"/>
    </location>
</feature>
<dbReference type="GO" id="GO:0005886">
    <property type="term" value="C:plasma membrane"/>
    <property type="evidence" value="ECO:0007669"/>
    <property type="project" value="TreeGrafter"/>
</dbReference>
<dbReference type="SUPFAM" id="SSF118215">
    <property type="entry name" value="Proton glutamate symport protein"/>
    <property type="match status" value="1"/>
</dbReference>
<dbReference type="PRINTS" id="PR00173">
    <property type="entry name" value="EDTRNSPORT"/>
</dbReference>
<evidence type="ECO:0000256" key="1">
    <source>
        <dbReference type="ARBA" id="ARBA00004141"/>
    </source>
</evidence>
<feature type="transmembrane region" description="Helical" evidence="8">
    <location>
        <begin position="202"/>
        <end position="222"/>
    </location>
</feature>
<keyword evidence="10" id="KW-1185">Reference proteome</keyword>
<evidence type="ECO:0000256" key="3">
    <source>
        <dbReference type="ARBA" id="ARBA00022692"/>
    </source>
</evidence>
<evidence type="ECO:0000313" key="10">
    <source>
        <dbReference type="Proteomes" id="UP000247099"/>
    </source>
</evidence>
<dbReference type="FunCoup" id="A0A317ZDB4">
    <property type="interactions" value="182"/>
</dbReference>
<dbReference type="InterPro" id="IPR050746">
    <property type="entry name" value="DAACS"/>
</dbReference>
<keyword evidence="4" id="KW-0769">Symport</keyword>
<gene>
    <name evidence="9" type="ORF">DDZ13_12580</name>
</gene>
<dbReference type="InterPro" id="IPR036458">
    <property type="entry name" value="Na:dicarbo_symporter_sf"/>
</dbReference>
<accession>A0A317ZDB4</accession>
<comment type="subcellular location">
    <subcellularLocation>
        <location evidence="1">Membrane</location>
        <topology evidence="1">Multi-pass membrane protein</topology>
    </subcellularLocation>
</comment>
<keyword evidence="7" id="KW-0325">Glycoprotein</keyword>
<dbReference type="PANTHER" id="PTHR11958">
    <property type="entry name" value="SODIUM/DICARBOXYLATE SYMPORTER-RELATED"/>
    <property type="match status" value="1"/>
</dbReference>
<evidence type="ECO:0000256" key="8">
    <source>
        <dbReference type="SAM" id="Phobius"/>
    </source>
</evidence>
<evidence type="ECO:0000256" key="5">
    <source>
        <dbReference type="ARBA" id="ARBA00022989"/>
    </source>
</evidence>
<protein>
    <submittedName>
        <fullName evidence="9">Dicarboxylate/amino acid:cation symporter</fullName>
    </submittedName>
</protein>
<dbReference type="RefSeq" id="WP_110131810.1">
    <property type="nucleotide sequence ID" value="NZ_QHJQ01000010.1"/>
</dbReference>
<keyword evidence="3 8" id="KW-0812">Transmembrane</keyword>